<dbReference type="OrthoDB" id="3550157at2759"/>
<evidence type="ECO:0000313" key="2">
    <source>
        <dbReference type="Proteomes" id="UP000019487"/>
    </source>
</evidence>
<dbReference type="HOGENOM" id="CLU_119128_0_0_1"/>
<gene>
    <name evidence="1" type="ORF">SBOR_2535</name>
</gene>
<keyword evidence="2" id="KW-1185">Reference proteome</keyword>
<dbReference type="Proteomes" id="UP000019487">
    <property type="component" value="Unassembled WGS sequence"/>
</dbReference>
<reference evidence="1 2" key="1">
    <citation type="journal article" date="2014" name="Genome Announc.">
        <title>Draft genome sequence of Sclerotinia borealis, a psychrophilic plant pathogenic fungus.</title>
        <authorList>
            <person name="Mardanov A.V."/>
            <person name="Beletsky A.V."/>
            <person name="Kadnikov V.V."/>
            <person name="Ignatov A.N."/>
            <person name="Ravin N.V."/>
        </authorList>
    </citation>
    <scope>NUCLEOTIDE SEQUENCE [LARGE SCALE GENOMIC DNA]</scope>
    <source>
        <strain evidence="2">F-4157</strain>
    </source>
</reference>
<dbReference type="EMBL" id="AYSA01000102">
    <property type="protein sequence ID" value="ESZ97105.1"/>
    <property type="molecule type" value="Genomic_DNA"/>
</dbReference>
<name>W9CRI6_SCLBF</name>
<proteinExistence type="predicted"/>
<organism evidence="1 2">
    <name type="scientific">Sclerotinia borealis (strain F-4128)</name>
    <dbReference type="NCBI Taxonomy" id="1432307"/>
    <lineage>
        <taxon>Eukaryota</taxon>
        <taxon>Fungi</taxon>
        <taxon>Dikarya</taxon>
        <taxon>Ascomycota</taxon>
        <taxon>Pezizomycotina</taxon>
        <taxon>Leotiomycetes</taxon>
        <taxon>Helotiales</taxon>
        <taxon>Sclerotiniaceae</taxon>
        <taxon>Sclerotinia</taxon>
    </lineage>
</organism>
<evidence type="ECO:0000313" key="1">
    <source>
        <dbReference type="EMBL" id="ESZ97105.1"/>
    </source>
</evidence>
<comment type="caution">
    <text evidence="1">The sequence shown here is derived from an EMBL/GenBank/DDBJ whole genome shotgun (WGS) entry which is preliminary data.</text>
</comment>
<accession>W9CRI6</accession>
<dbReference type="AlphaFoldDB" id="W9CRI6"/>
<protein>
    <submittedName>
        <fullName evidence="1">Uncharacterized protein</fullName>
    </submittedName>
</protein>
<sequence length="135" mass="15505">MSTTEQLVKDERKISKLLWKAVHSQLELEKATENLMKDIYDELKRIQASGGSREDWKTMSDMAQQLINTLKMLKDDGTSNSMIKEEKEEANEDIEEHIEGLMKETDLYLDLGLDQSKFNAALEEKDQHVSSGLTK</sequence>